<name>A0AB39LGP8_9ACTN</name>
<dbReference type="EMBL" id="CP163429">
    <property type="protein sequence ID" value="XDP92102.1"/>
    <property type="molecule type" value="Genomic_DNA"/>
</dbReference>
<proteinExistence type="predicted"/>
<dbReference type="AlphaFoldDB" id="A0AB39LGP8"/>
<sequence length="66" mass="7218">MSPGDLALPFSNTVFEPVRNRSFVTTRRSPRPLRVLTAPGLPLAAGGLFVRDTGALSRLGRERGRR</sequence>
<gene>
    <name evidence="1" type="ORF">AB5J57_00600</name>
</gene>
<organism evidence="1">
    <name type="scientific">Streptomyces sp. R02</name>
    <dbReference type="NCBI Taxonomy" id="3238623"/>
    <lineage>
        <taxon>Bacteria</taxon>
        <taxon>Bacillati</taxon>
        <taxon>Actinomycetota</taxon>
        <taxon>Actinomycetes</taxon>
        <taxon>Kitasatosporales</taxon>
        <taxon>Streptomycetaceae</taxon>
        <taxon>Streptomyces</taxon>
    </lineage>
</organism>
<reference evidence="1" key="1">
    <citation type="submission" date="2024-07" db="EMBL/GenBank/DDBJ databases">
        <authorList>
            <person name="Yu S.T."/>
        </authorList>
    </citation>
    <scope>NUCLEOTIDE SEQUENCE</scope>
    <source>
        <strain evidence="1">R02</strain>
    </source>
</reference>
<protein>
    <submittedName>
        <fullName evidence="1">Uncharacterized protein</fullName>
    </submittedName>
</protein>
<dbReference type="RefSeq" id="WP_369153981.1">
    <property type="nucleotide sequence ID" value="NZ_CP163429.1"/>
</dbReference>
<accession>A0AB39LGP8</accession>
<evidence type="ECO:0000313" key="1">
    <source>
        <dbReference type="EMBL" id="XDP92102.1"/>
    </source>
</evidence>